<gene>
    <name evidence="2" type="ORF">QVD17_18954</name>
</gene>
<keyword evidence="1" id="KW-1133">Transmembrane helix</keyword>
<sequence>MSYFGGSGIAGPMNAPIDLEEYQSPIILIFSQSLISSKLSSLFFFFFIALSTATSFHRYKSLPLIHERLSSKCRPICYPLTDLRNRSWFSAARLLALFYYNLRTSIHLKKHNHDFT</sequence>
<dbReference type="AlphaFoldDB" id="A0AAD8NW44"/>
<organism evidence="2 3">
    <name type="scientific">Tagetes erecta</name>
    <name type="common">African marigold</name>
    <dbReference type="NCBI Taxonomy" id="13708"/>
    <lineage>
        <taxon>Eukaryota</taxon>
        <taxon>Viridiplantae</taxon>
        <taxon>Streptophyta</taxon>
        <taxon>Embryophyta</taxon>
        <taxon>Tracheophyta</taxon>
        <taxon>Spermatophyta</taxon>
        <taxon>Magnoliopsida</taxon>
        <taxon>eudicotyledons</taxon>
        <taxon>Gunneridae</taxon>
        <taxon>Pentapetalae</taxon>
        <taxon>asterids</taxon>
        <taxon>campanulids</taxon>
        <taxon>Asterales</taxon>
        <taxon>Asteraceae</taxon>
        <taxon>Asteroideae</taxon>
        <taxon>Heliantheae alliance</taxon>
        <taxon>Tageteae</taxon>
        <taxon>Tagetes</taxon>
    </lineage>
</organism>
<evidence type="ECO:0000313" key="2">
    <source>
        <dbReference type="EMBL" id="KAK1423648.1"/>
    </source>
</evidence>
<feature type="transmembrane region" description="Helical" evidence="1">
    <location>
        <begin position="26"/>
        <end position="50"/>
    </location>
</feature>
<accession>A0AAD8NW44</accession>
<reference evidence="2" key="1">
    <citation type="journal article" date="2023" name="bioRxiv">
        <title>Improved chromosome-level genome assembly for marigold (Tagetes erecta).</title>
        <authorList>
            <person name="Jiang F."/>
            <person name="Yuan L."/>
            <person name="Wang S."/>
            <person name="Wang H."/>
            <person name="Xu D."/>
            <person name="Wang A."/>
            <person name="Fan W."/>
        </authorList>
    </citation>
    <scope>NUCLEOTIDE SEQUENCE</scope>
    <source>
        <strain evidence="2">WSJ</strain>
        <tissue evidence="2">Leaf</tissue>
    </source>
</reference>
<evidence type="ECO:0000256" key="1">
    <source>
        <dbReference type="SAM" id="Phobius"/>
    </source>
</evidence>
<keyword evidence="3" id="KW-1185">Reference proteome</keyword>
<dbReference type="Proteomes" id="UP001229421">
    <property type="component" value="Unassembled WGS sequence"/>
</dbReference>
<keyword evidence="1" id="KW-0472">Membrane</keyword>
<evidence type="ECO:0000313" key="3">
    <source>
        <dbReference type="Proteomes" id="UP001229421"/>
    </source>
</evidence>
<name>A0AAD8NW44_TARER</name>
<comment type="caution">
    <text evidence="2">The sequence shown here is derived from an EMBL/GenBank/DDBJ whole genome shotgun (WGS) entry which is preliminary data.</text>
</comment>
<dbReference type="EMBL" id="JAUHHV010000005">
    <property type="protein sequence ID" value="KAK1423648.1"/>
    <property type="molecule type" value="Genomic_DNA"/>
</dbReference>
<proteinExistence type="predicted"/>
<protein>
    <submittedName>
        <fullName evidence="2">Uncharacterized protein</fullName>
    </submittedName>
</protein>
<keyword evidence="1" id="KW-0812">Transmembrane</keyword>